<gene>
    <name evidence="1" type="ORF">GUJ93_ZPchr0010g10837</name>
</gene>
<organism evidence="1 2">
    <name type="scientific">Zizania palustris</name>
    <name type="common">Northern wild rice</name>
    <dbReference type="NCBI Taxonomy" id="103762"/>
    <lineage>
        <taxon>Eukaryota</taxon>
        <taxon>Viridiplantae</taxon>
        <taxon>Streptophyta</taxon>
        <taxon>Embryophyta</taxon>
        <taxon>Tracheophyta</taxon>
        <taxon>Spermatophyta</taxon>
        <taxon>Magnoliopsida</taxon>
        <taxon>Liliopsida</taxon>
        <taxon>Poales</taxon>
        <taxon>Poaceae</taxon>
        <taxon>BOP clade</taxon>
        <taxon>Oryzoideae</taxon>
        <taxon>Oryzeae</taxon>
        <taxon>Zizaniinae</taxon>
        <taxon>Zizania</taxon>
    </lineage>
</organism>
<reference evidence="1" key="2">
    <citation type="submission" date="2021-02" db="EMBL/GenBank/DDBJ databases">
        <authorList>
            <person name="Kimball J.A."/>
            <person name="Haas M.W."/>
            <person name="Macchietto M."/>
            <person name="Kono T."/>
            <person name="Duquette J."/>
            <person name="Shao M."/>
        </authorList>
    </citation>
    <scope>NUCLEOTIDE SEQUENCE</scope>
    <source>
        <tissue evidence="1">Fresh leaf tissue</tissue>
    </source>
</reference>
<keyword evidence="2" id="KW-1185">Reference proteome</keyword>
<reference evidence="1" key="1">
    <citation type="journal article" date="2021" name="bioRxiv">
        <title>Whole Genome Assembly and Annotation of Northern Wild Rice, Zizania palustris L., Supports a Whole Genome Duplication in the Zizania Genus.</title>
        <authorList>
            <person name="Haas M."/>
            <person name="Kono T."/>
            <person name="Macchietto M."/>
            <person name="Millas R."/>
            <person name="McGilp L."/>
            <person name="Shao M."/>
            <person name="Duquette J."/>
            <person name="Hirsch C.N."/>
            <person name="Kimball J."/>
        </authorList>
    </citation>
    <scope>NUCLEOTIDE SEQUENCE</scope>
    <source>
        <tissue evidence="1">Fresh leaf tissue</tissue>
    </source>
</reference>
<accession>A0A8J6BNZ8</accession>
<comment type="caution">
    <text evidence="1">The sequence shown here is derived from an EMBL/GenBank/DDBJ whole genome shotgun (WGS) entry which is preliminary data.</text>
</comment>
<dbReference type="Proteomes" id="UP000729402">
    <property type="component" value="Unassembled WGS sequence"/>
</dbReference>
<proteinExistence type="predicted"/>
<evidence type="ECO:0000313" key="1">
    <source>
        <dbReference type="EMBL" id="KAG8088480.1"/>
    </source>
</evidence>
<dbReference type="EMBL" id="JAAALK010000082">
    <property type="protein sequence ID" value="KAG8088480.1"/>
    <property type="molecule type" value="Genomic_DNA"/>
</dbReference>
<sequence length="108" mass="11698">MNCVAPEISTGSFCAQRRCVDVWEKNVPAYVSRLRAVTGCNSAAFVDSVGPTMERVVEVLSRVSRPGRKNFAVLGLRARVASSRKNCLCFDNAVRNKITVGPALKAVP</sequence>
<evidence type="ECO:0000313" key="2">
    <source>
        <dbReference type="Proteomes" id="UP000729402"/>
    </source>
</evidence>
<name>A0A8J6BNZ8_ZIZPA</name>
<protein>
    <submittedName>
        <fullName evidence="1">Uncharacterized protein</fullName>
    </submittedName>
</protein>
<dbReference type="AlphaFoldDB" id="A0A8J6BNZ8"/>